<feature type="transmembrane region" description="Helical" evidence="1">
    <location>
        <begin position="91"/>
        <end position="115"/>
    </location>
</feature>
<accession>A0ABV3X4X8</accession>
<protein>
    <submittedName>
        <fullName evidence="2">Antibiotic resistance protein MarC</fullName>
    </submittedName>
</protein>
<name>A0ABV3X4X8_9FIRM</name>
<keyword evidence="1" id="KW-0812">Transmembrane</keyword>
<dbReference type="RefSeq" id="WP_368846580.1">
    <property type="nucleotide sequence ID" value="NZ_CP194411.1"/>
</dbReference>
<organism evidence="2 3">
    <name type="scientific">Selenomonas sputigena</name>
    <dbReference type="NCBI Taxonomy" id="69823"/>
    <lineage>
        <taxon>Bacteria</taxon>
        <taxon>Bacillati</taxon>
        <taxon>Bacillota</taxon>
        <taxon>Negativicutes</taxon>
        <taxon>Selenomonadales</taxon>
        <taxon>Selenomonadaceae</taxon>
        <taxon>Selenomonas</taxon>
    </lineage>
</organism>
<evidence type="ECO:0000256" key="1">
    <source>
        <dbReference type="SAM" id="Phobius"/>
    </source>
</evidence>
<proteinExistence type="predicted"/>
<sequence>MGESYHYKPRRKRSSDIFEDLPEGAEKYIRKPEGKPKGNKKRDYNTKRNLLLVALGLGYAIYERDIPLFIAAVAVLLFFLQPAADKYLGRFGGIVSGFLRGVGAALFLGAIALLFF</sequence>
<evidence type="ECO:0000313" key="3">
    <source>
        <dbReference type="Proteomes" id="UP001559623"/>
    </source>
</evidence>
<dbReference type="Proteomes" id="UP001559623">
    <property type="component" value="Unassembled WGS sequence"/>
</dbReference>
<keyword evidence="1" id="KW-0472">Membrane</keyword>
<keyword evidence="3" id="KW-1185">Reference proteome</keyword>
<comment type="caution">
    <text evidence="2">The sequence shown here is derived from an EMBL/GenBank/DDBJ whole genome shotgun (WGS) entry which is preliminary data.</text>
</comment>
<reference evidence="2 3" key="1">
    <citation type="submission" date="2023-04" db="EMBL/GenBank/DDBJ databases">
        <title>Genome Sequence of Selenomonas sputigena ATCC 33150.</title>
        <authorList>
            <person name="Miller D.P."/>
            <person name="Anvari S."/>
            <person name="Polson S.W."/>
            <person name="Macdonald M."/>
            <person name="Mcdowell J.V."/>
        </authorList>
    </citation>
    <scope>NUCLEOTIDE SEQUENCE [LARGE SCALE GENOMIC DNA]</scope>
    <source>
        <strain evidence="2 3">ATCC 33150</strain>
    </source>
</reference>
<keyword evidence="1" id="KW-1133">Transmembrane helix</keyword>
<evidence type="ECO:0000313" key="2">
    <source>
        <dbReference type="EMBL" id="MEX5284860.1"/>
    </source>
</evidence>
<gene>
    <name evidence="2" type="ORF">QCO44_04265</name>
</gene>
<feature type="transmembrane region" description="Helical" evidence="1">
    <location>
        <begin position="50"/>
        <end position="79"/>
    </location>
</feature>
<dbReference type="EMBL" id="JARVLH010000002">
    <property type="protein sequence ID" value="MEX5284860.1"/>
    <property type="molecule type" value="Genomic_DNA"/>
</dbReference>